<evidence type="ECO:0000313" key="2">
    <source>
        <dbReference type="EMBL" id="PTU32807.1"/>
    </source>
</evidence>
<gene>
    <name evidence="2" type="ORF">CJD38_01435</name>
</gene>
<dbReference type="SUPFAM" id="SSF103025">
    <property type="entry name" value="Folate-binding domain"/>
    <property type="match status" value="1"/>
</dbReference>
<reference evidence="2 3" key="1">
    <citation type="submission" date="2018-04" db="EMBL/GenBank/DDBJ databases">
        <title>Novel species isolated from glacier.</title>
        <authorList>
            <person name="Liu Q."/>
            <person name="Xin Y.-H."/>
        </authorList>
    </citation>
    <scope>NUCLEOTIDE SEQUENCE [LARGE SCALE GENOMIC DNA]</scope>
    <source>
        <strain evidence="2 3">GT1R17</strain>
    </source>
</reference>
<comment type="caution">
    <text evidence="2">The sequence shown here is derived from an EMBL/GenBank/DDBJ whole genome shotgun (WGS) entry which is preliminary data.</text>
</comment>
<dbReference type="NCBIfam" id="TIGR03317">
    <property type="entry name" value="ygfZ_signature"/>
    <property type="match status" value="1"/>
</dbReference>
<dbReference type="AlphaFoldDB" id="A0A2T5MJQ3"/>
<organism evidence="2 3">
    <name type="scientific">Stenotrophobium rhamnosiphilum</name>
    <dbReference type="NCBI Taxonomy" id="2029166"/>
    <lineage>
        <taxon>Bacteria</taxon>
        <taxon>Pseudomonadati</taxon>
        <taxon>Pseudomonadota</taxon>
        <taxon>Gammaproteobacteria</taxon>
        <taxon>Nevskiales</taxon>
        <taxon>Nevskiaceae</taxon>
        <taxon>Stenotrophobium</taxon>
    </lineage>
</organism>
<dbReference type="InterPro" id="IPR017703">
    <property type="entry name" value="YgfZ/GCV_T_CS"/>
</dbReference>
<dbReference type="Gene3D" id="2.40.30.160">
    <property type="match status" value="1"/>
</dbReference>
<evidence type="ECO:0000313" key="3">
    <source>
        <dbReference type="Proteomes" id="UP000244248"/>
    </source>
</evidence>
<dbReference type="RefSeq" id="WP_107938515.1">
    <property type="nucleotide sequence ID" value="NZ_QANS01000001.1"/>
</dbReference>
<evidence type="ECO:0000256" key="1">
    <source>
        <dbReference type="SAM" id="MobiDB-lite"/>
    </source>
</evidence>
<name>A0A2T5MJQ3_9GAMM</name>
<dbReference type="GO" id="GO:0016226">
    <property type="term" value="P:iron-sulfur cluster assembly"/>
    <property type="evidence" value="ECO:0007669"/>
    <property type="project" value="TreeGrafter"/>
</dbReference>
<feature type="region of interest" description="Disordered" evidence="1">
    <location>
        <begin position="292"/>
        <end position="311"/>
    </location>
</feature>
<proteinExistence type="predicted"/>
<accession>A0A2T5MJQ3</accession>
<dbReference type="PANTHER" id="PTHR22602:SF0">
    <property type="entry name" value="TRANSFERASE CAF17, MITOCHONDRIAL-RELATED"/>
    <property type="match status" value="1"/>
</dbReference>
<dbReference type="Gene3D" id="3.30.70.1400">
    <property type="entry name" value="Aminomethyltransferase beta-barrel domains"/>
    <property type="match status" value="1"/>
</dbReference>
<keyword evidence="3" id="KW-1185">Reference proteome</keyword>
<protein>
    <submittedName>
        <fullName evidence="2">Folate-binding protein</fullName>
    </submittedName>
</protein>
<dbReference type="Proteomes" id="UP000244248">
    <property type="component" value="Unassembled WGS sequence"/>
</dbReference>
<dbReference type="Gene3D" id="3.30.70.1630">
    <property type="match status" value="1"/>
</dbReference>
<sequence length="311" mass="33656">MATNFMKDTFVASLSHLANVRVLGAEAETFLQGQLSNDVRLLTTERAQISSYNSPKGRMLAVLHLLRDAQSIVAEIDRSVFEATLKRLRMFVLRSKVTFEVISDTPALGIAGLRAVELLQSVALPAPNQPMDSAQHGELTVLRRLGELPRFSVHGPAAALADLQQRLTLDAEAGTEQDWRRLDIQAGVPTVFAETSDHFVAQMANLDTLGGISFNKGCYTGQEIVARLHYLGQLKRRMFRVRSAATDIVPGTSVYVEGETQAAGEVVQSVNADGGSLLNIVLQLTQAESTQLRLGSGDGPHLSAPEPLITS</sequence>
<dbReference type="PANTHER" id="PTHR22602">
    <property type="entry name" value="TRANSFERASE CAF17, MITOCHONDRIAL-RELATED"/>
    <property type="match status" value="1"/>
</dbReference>
<dbReference type="OrthoDB" id="9796287at2"/>
<dbReference type="InterPro" id="IPR045179">
    <property type="entry name" value="YgfZ/GcvT"/>
</dbReference>
<dbReference type="EMBL" id="QANS01000001">
    <property type="protein sequence ID" value="PTU32807.1"/>
    <property type="molecule type" value="Genomic_DNA"/>
</dbReference>